<dbReference type="AlphaFoldDB" id="A0A024U6N5"/>
<keyword evidence="2" id="KW-1133">Transmembrane helix</keyword>
<dbReference type="RefSeq" id="XP_008869718.1">
    <property type="nucleotide sequence ID" value="XM_008871496.1"/>
</dbReference>
<evidence type="ECO:0000256" key="2">
    <source>
        <dbReference type="SAM" id="Phobius"/>
    </source>
</evidence>
<evidence type="ECO:0008006" key="4">
    <source>
        <dbReference type="Google" id="ProtNLM"/>
    </source>
</evidence>
<evidence type="ECO:0000313" key="3">
    <source>
        <dbReference type="EMBL" id="ETW01870.1"/>
    </source>
</evidence>
<dbReference type="OrthoDB" id="76963at2759"/>
<dbReference type="EMBL" id="KI913962">
    <property type="protein sequence ID" value="ETW01870.1"/>
    <property type="molecule type" value="Genomic_DNA"/>
</dbReference>
<keyword evidence="2" id="KW-0472">Membrane</keyword>
<reference evidence="3" key="1">
    <citation type="submission" date="2013-12" db="EMBL/GenBank/DDBJ databases">
        <title>The Genome Sequence of Aphanomyces invadans NJM9701.</title>
        <authorList>
            <consortium name="The Broad Institute Genomics Platform"/>
            <person name="Russ C."/>
            <person name="Tyler B."/>
            <person name="van West P."/>
            <person name="Dieguez-Uribeondo J."/>
            <person name="Young S.K."/>
            <person name="Zeng Q."/>
            <person name="Gargeya S."/>
            <person name="Fitzgerald M."/>
            <person name="Abouelleil A."/>
            <person name="Alvarado L."/>
            <person name="Chapman S.B."/>
            <person name="Gainer-Dewar J."/>
            <person name="Goldberg J."/>
            <person name="Griggs A."/>
            <person name="Gujja S."/>
            <person name="Hansen M."/>
            <person name="Howarth C."/>
            <person name="Imamovic A."/>
            <person name="Ireland A."/>
            <person name="Larimer J."/>
            <person name="McCowan C."/>
            <person name="Murphy C."/>
            <person name="Pearson M."/>
            <person name="Poon T.W."/>
            <person name="Priest M."/>
            <person name="Roberts A."/>
            <person name="Saif S."/>
            <person name="Shea T."/>
            <person name="Sykes S."/>
            <person name="Wortman J."/>
            <person name="Nusbaum C."/>
            <person name="Birren B."/>
        </authorList>
    </citation>
    <scope>NUCLEOTIDE SEQUENCE [LARGE SCALE GENOMIC DNA]</scope>
    <source>
        <strain evidence="3">NJM9701</strain>
    </source>
</reference>
<name>A0A024U6N5_9STRA</name>
<dbReference type="GeneID" id="20083482"/>
<proteinExistence type="predicted"/>
<keyword evidence="2" id="KW-0812">Transmembrane</keyword>
<gene>
    <name evidence="3" type="ORF">H310_06432</name>
</gene>
<evidence type="ECO:0000256" key="1">
    <source>
        <dbReference type="SAM" id="MobiDB-lite"/>
    </source>
</evidence>
<sequence length="467" mass="51078">MQHGGTRIRSDSMEASRTPTHTHAYTKTDSYSGQMMSALRHAQDPPTFVQQSTVSGEEAAKRLDTYSTTTCGGRFGQWYVGTKGTSGKRYCGARLSRGPFICLHVFGVVLLVALIVIPIVTAVIVPKMIQTKFDEAIRLNPFGKVAPDGATVPTPSTSASSMPSSFEVLPDGSVADFRFNLTIGPLMGIGGTVELVGPTTFYIADTEEKEWAAITIVQSVSFPVALATNLSILGNFTVFDTPTQSCIDAIFPTKTISLVVHTQWTISFWGFNWYRNLPLRSRYDMPLSTTLQEKFDQIVQHPFSNATSVPSPATTLQNASPAAMAASTTFEYFSRGTPSNFRINTTIANLTILPGVVEVVGPTVFAISDVKGKGLANVTFDSVSFPIHKTTRLSLYGNFTIYSLPTPSVVTAILTTNQFVMVVRTWWKIKAFGKVWFPRLQLQSQFDLNSATGTQIWSSVKCRIYTC</sequence>
<feature type="compositionally biased region" description="Polar residues" evidence="1">
    <location>
        <begin position="15"/>
        <end position="27"/>
    </location>
</feature>
<organism evidence="3">
    <name type="scientific">Aphanomyces invadans</name>
    <dbReference type="NCBI Taxonomy" id="157072"/>
    <lineage>
        <taxon>Eukaryota</taxon>
        <taxon>Sar</taxon>
        <taxon>Stramenopiles</taxon>
        <taxon>Oomycota</taxon>
        <taxon>Saprolegniomycetes</taxon>
        <taxon>Saprolegniales</taxon>
        <taxon>Verrucalvaceae</taxon>
        <taxon>Aphanomyces</taxon>
    </lineage>
</organism>
<dbReference type="VEuPathDB" id="FungiDB:H310_06432"/>
<accession>A0A024U6N5</accession>
<feature type="transmembrane region" description="Helical" evidence="2">
    <location>
        <begin position="98"/>
        <end position="125"/>
    </location>
</feature>
<protein>
    <recommendedName>
        <fullName evidence="4">Transmembrane protein</fullName>
    </recommendedName>
</protein>
<feature type="region of interest" description="Disordered" evidence="1">
    <location>
        <begin position="1"/>
        <end position="27"/>
    </location>
</feature>